<evidence type="ECO:0000256" key="3">
    <source>
        <dbReference type="ARBA" id="ARBA00010803"/>
    </source>
</evidence>
<evidence type="ECO:0000256" key="2">
    <source>
        <dbReference type="ARBA" id="ARBA00004286"/>
    </source>
</evidence>
<dbReference type="GO" id="GO:0042393">
    <property type="term" value="F:histone binding"/>
    <property type="evidence" value="ECO:0007669"/>
    <property type="project" value="InterPro"/>
</dbReference>
<organism evidence="8 9">
    <name type="scientific">Aphanomyces stellatus</name>
    <dbReference type="NCBI Taxonomy" id="120398"/>
    <lineage>
        <taxon>Eukaryota</taxon>
        <taxon>Sar</taxon>
        <taxon>Stramenopiles</taxon>
        <taxon>Oomycota</taxon>
        <taxon>Saprolegniomycetes</taxon>
        <taxon>Saprolegniales</taxon>
        <taxon>Verrucalvaceae</taxon>
        <taxon>Aphanomyces</taxon>
    </lineage>
</organism>
<dbReference type="PANTHER" id="PTHR13386:SF1">
    <property type="entry name" value="HISTONE PARYLATION FACTOR 1"/>
    <property type="match status" value="1"/>
</dbReference>
<dbReference type="EMBL" id="VJMH01000588">
    <property type="protein sequence ID" value="KAF0715447.1"/>
    <property type="molecule type" value="Genomic_DNA"/>
</dbReference>
<keyword evidence="5" id="KW-0539">Nucleus</keyword>
<dbReference type="GO" id="GO:0005634">
    <property type="term" value="C:nucleus"/>
    <property type="evidence" value="ECO:0007669"/>
    <property type="project" value="UniProtKB-SubCell"/>
</dbReference>
<gene>
    <name evidence="8" type="primary">Aste57867_3357</name>
    <name evidence="7" type="ORF">As57867_003347</name>
    <name evidence="8" type="ORF">ASTE57867_3357</name>
</gene>
<dbReference type="InterPro" id="IPR019361">
    <property type="entry name" value="HPF1"/>
</dbReference>
<evidence type="ECO:0000256" key="5">
    <source>
        <dbReference type="ARBA" id="ARBA00023242"/>
    </source>
</evidence>
<evidence type="ECO:0000256" key="1">
    <source>
        <dbReference type="ARBA" id="ARBA00004123"/>
    </source>
</evidence>
<dbReference type="AlphaFoldDB" id="A0A485KDC8"/>
<keyword evidence="9" id="KW-1185">Reference proteome</keyword>
<dbReference type="GO" id="GO:0005694">
    <property type="term" value="C:chromosome"/>
    <property type="evidence" value="ECO:0007669"/>
    <property type="project" value="UniProtKB-SubCell"/>
</dbReference>
<dbReference type="GO" id="GO:0072572">
    <property type="term" value="F:poly-ADP-D-ribose binding"/>
    <property type="evidence" value="ECO:0007669"/>
    <property type="project" value="TreeGrafter"/>
</dbReference>
<evidence type="ECO:0000256" key="4">
    <source>
        <dbReference type="ARBA" id="ARBA00022454"/>
    </source>
</evidence>
<dbReference type="EMBL" id="CAADRA010000588">
    <property type="protein sequence ID" value="VFT80525.1"/>
    <property type="molecule type" value="Genomic_DNA"/>
</dbReference>
<protein>
    <submittedName>
        <fullName evidence="8">Aste57867_3357 protein</fullName>
    </submittedName>
</protein>
<dbReference type="PANTHER" id="PTHR13386">
    <property type="entry name" value="HISTONE PARYLATION FACTOR 1"/>
    <property type="match status" value="1"/>
</dbReference>
<reference evidence="7" key="2">
    <citation type="submission" date="2019-06" db="EMBL/GenBank/DDBJ databases">
        <title>Genomics analysis of Aphanomyces spp. identifies a new class of oomycete effector associated with host adaptation.</title>
        <authorList>
            <person name="Gaulin E."/>
        </authorList>
    </citation>
    <scope>NUCLEOTIDE SEQUENCE</scope>
    <source>
        <strain evidence="7">CBS 578.67</strain>
    </source>
</reference>
<dbReference type="Pfam" id="PF10228">
    <property type="entry name" value="HPF1"/>
    <property type="match status" value="1"/>
</dbReference>
<name>A0A485KDC8_9STRA</name>
<evidence type="ECO:0000313" key="9">
    <source>
        <dbReference type="Proteomes" id="UP000332933"/>
    </source>
</evidence>
<comment type="similarity">
    <text evidence="3">Belongs to the HPF1 family.</text>
</comment>
<comment type="subcellular location">
    <subcellularLocation>
        <location evidence="2">Chromosome</location>
    </subcellularLocation>
    <subcellularLocation>
        <location evidence="1">Nucleus</location>
    </subcellularLocation>
</comment>
<proteinExistence type="inferred from homology"/>
<reference evidence="8 9" key="1">
    <citation type="submission" date="2019-03" db="EMBL/GenBank/DDBJ databases">
        <authorList>
            <person name="Gaulin E."/>
            <person name="Dumas B."/>
        </authorList>
    </citation>
    <scope>NUCLEOTIDE SEQUENCE [LARGE SCALE GENOMIC DNA]</scope>
    <source>
        <strain evidence="8">CBS 568.67</strain>
    </source>
</reference>
<evidence type="ECO:0000256" key="6">
    <source>
        <dbReference type="SAM" id="MobiDB-lite"/>
    </source>
</evidence>
<dbReference type="Proteomes" id="UP000332933">
    <property type="component" value="Unassembled WGS sequence"/>
</dbReference>
<feature type="region of interest" description="Disordered" evidence="6">
    <location>
        <begin position="1"/>
        <end position="20"/>
    </location>
</feature>
<keyword evidence="4" id="KW-0158">Chromosome</keyword>
<dbReference type="OrthoDB" id="416496at2759"/>
<accession>A0A485KDC8</accession>
<dbReference type="GO" id="GO:0006974">
    <property type="term" value="P:DNA damage response"/>
    <property type="evidence" value="ECO:0007669"/>
    <property type="project" value="InterPro"/>
</dbReference>
<sequence>MPRKATKRAVGDANVDDSTKETPASILSTALSHEKVAEWKETLKKEWLFAAPDEFFQIHALAVSLKPDNPSDAFVEALGLRLTGPFDALSSKPLPTPVGTSSQGQLTNMLQAYIHGRSVYDPPEVLTVMQQDDQTFGYFRDAPSDTPSLIVQGSLTAGSFAFVGTSLAGVLLGLLGASTSPTATTLRDTLISVCGLPSPAPTTKRRKTIRSTAHDAAATDHRLQHTVASTLSGLGIVVPVQAKTGMGFRHLPTTGQALRALLAKPTRPKGVDELITRATIACDECDFGTALQLGLDLWSASGKVQYDMDALALLEGAYLMLKRGAFATLARAHMAHCRRRREP</sequence>
<evidence type="ECO:0000313" key="8">
    <source>
        <dbReference type="EMBL" id="VFT80525.1"/>
    </source>
</evidence>
<evidence type="ECO:0000313" key="7">
    <source>
        <dbReference type="EMBL" id="KAF0715447.1"/>
    </source>
</evidence>